<comment type="subcellular location">
    <subcellularLocation>
        <location evidence="1">Endomembrane system</location>
        <topology evidence="1">Multi-pass membrane protein</topology>
    </subcellularLocation>
    <subcellularLocation>
        <location evidence="2">Golgi apparatus membrane</location>
    </subcellularLocation>
</comment>
<evidence type="ECO:0000256" key="3">
    <source>
        <dbReference type="ARBA" id="ARBA00005587"/>
    </source>
</evidence>
<dbReference type="eggNOG" id="KOG3907">
    <property type="taxonomic scope" value="Eukaryota"/>
</dbReference>
<feature type="transmembrane region" description="Helical" evidence="8">
    <location>
        <begin position="175"/>
        <end position="199"/>
    </location>
</feature>
<feature type="transmembrane region" description="Helical" evidence="8">
    <location>
        <begin position="6"/>
        <end position="28"/>
    </location>
</feature>
<evidence type="ECO:0000256" key="4">
    <source>
        <dbReference type="ARBA" id="ARBA00022692"/>
    </source>
</evidence>
<dbReference type="InterPro" id="IPR003689">
    <property type="entry name" value="ZIP"/>
</dbReference>
<dbReference type="GO" id="GO:0046873">
    <property type="term" value="F:metal ion transmembrane transporter activity"/>
    <property type="evidence" value="ECO:0007669"/>
    <property type="project" value="InterPro"/>
</dbReference>
<name>A0A0V1AV58_TRISP</name>
<evidence type="ECO:0000256" key="8">
    <source>
        <dbReference type="SAM" id="Phobius"/>
    </source>
</evidence>
<evidence type="ECO:0000256" key="2">
    <source>
        <dbReference type="ARBA" id="ARBA00004394"/>
    </source>
</evidence>
<evidence type="ECO:0000256" key="6">
    <source>
        <dbReference type="ARBA" id="ARBA00023034"/>
    </source>
</evidence>
<feature type="transmembrane region" description="Helical" evidence="8">
    <location>
        <begin position="523"/>
        <end position="543"/>
    </location>
</feature>
<evidence type="ECO:0000256" key="1">
    <source>
        <dbReference type="ARBA" id="ARBA00004127"/>
    </source>
</evidence>
<comment type="caution">
    <text evidence="9">The sequence shown here is derived from an EMBL/GenBank/DDBJ whole genome shotgun (WGS) entry which is preliminary data.</text>
</comment>
<keyword evidence="6" id="KW-0333">Golgi apparatus</keyword>
<proteinExistence type="inferred from homology"/>
<dbReference type="GO" id="GO:0006829">
    <property type="term" value="P:zinc ion transport"/>
    <property type="evidence" value="ECO:0007669"/>
    <property type="project" value="InterPro"/>
</dbReference>
<dbReference type="STRING" id="6334.A0A0V1AV58"/>
<dbReference type="Proteomes" id="UP000054776">
    <property type="component" value="Unassembled WGS sequence"/>
</dbReference>
<organism evidence="9 10">
    <name type="scientific">Trichinella spiralis</name>
    <name type="common">Trichina worm</name>
    <dbReference type="NCBI Taxonomy" id="6334"/>
    <lineage>
        <taxon>Eukaryota</taxon>
        <taxon>Metazoa</taxon>
        <taxon>Ecdysozoa</taxon>
        <taxon>Nematoda</taxon>
        <taxon>Enoplea</taxon>
        <taxon>Dorylaimia</taxon>
        <taxon>Trichinellida</taxon>
        <taxon>Trichinellidae</taxon>
        <taxon>Trichinella</taxon>
    </lineage>
</organism>
<dbReference type="InterPro" id="IPR000791">
    <property type="entry name" value="Gpr1/Fun34/SatP-like"/>
</dbReference>
<feature type="transmembrane region" description="Helical" evidence="8">
    <location>
        <begin position="489"/>
        <end position="511"/>
    </location>
</feature>
<feature type="transmembrane region" description="Helical" evidence="8">
    <location>
        <begin position="462"/>
        <end position="480"/>
    </location>
</feature>
<feature type="transmembrane region" description="Helical" evidence="8">
    <location>
        <begin position="40"/>
        <end position="59"/>
    </location>
</feature>
<dbReference type="EMBL" id="JYDH01000215">
    <property type="protein sequence ID" value="KRY28188.1"/>
    <property type="molecule type" value="Genomic_DNA"/>
</dbReference>
<dbReference type="Pfam" id="PF01184">
    <property type="entry name" value="Gpr1_Fun34_YaaH"/>
    <property type="match status" value="1"/>
</dbReference>
<feature type="transmembrane region" description="Helical" evidence="8">
    <location>
        <begin position="581"/>
        <end position="601"/>
    </location>
</feature>
<dbReference type="InParanoid" id="A0A0V1AV58"/>
<comment type="similarity">
    <text evidence="3">Belongs to the acetate uptake transporter (AceTr) (TC 2.A.96) family.</text>
</comment>
<feature type="transmembrane region" description="Helical" evidence="8">
    <location>
        <begin position="273"/>
        <end position="294"/>
    </location>
</feature>
<reference evidence="9 10" key="1">
    <citation type="submission" date="2015-01" db="EMBL/GenBank/DDBJ databases">
        <title>Evolution of Trichinella species and genotypes.</title>
        <authorList>
            <person name="Korhonen P.K."/>
            <person name="Edoardo P."/>
            <person name="Giuseppe L.R."/>
            <person name="Gasser R.B."/>
        </authorList>
    </citation>
    <scope>NUCLEOTIDE SEQUENCE [LARGE SCALE GENOMIC DNA]</scope>
    <source>
        <strain evidence="9">ISS3</strain>
    </source>
</reference>
<dbReference type="GO" id="GO:0000139">
    <property type="term" value="C:Golgi membrane"/>
    <property type="evidence" value="ECO:0007669"/>
    <property type="project" value="UniProtKB-SubCell"/>
</dbReference>
<evidence type="ECO:0000256" key="7">
    <source>
        <dbReference type="ARBA" id="ARBA00023136"/>
    </source>
</evidence>
<keyword evidence="4 8" id="KW-0812">Transmembrane</keyword>
<feature type="transmembrane region" description="Helical" evidence="8">
    <location>
        <begin position="550"/>
        <end position="569"/>
    </location>
</feature>
<keyword evidence="5 8" id="KW-1133">Transmembrane helix</keyword>
<evidence type="ECO:0000256" key="5">
    <source>
        <dbReference type="ARBA" id="ARBA00022989"/>
    </source>
</evidence>
<dbReference type="OrthoDB" id="19859at2759"/>
<feature type="transmembrane region" description="Helical" evidence="8">
    <location>
        <begin position="315"/>
        <end position="337"/>
    </location>
</feature>
<evidence type="ECO:0000313" key="9">
    <source>
        <dbReference type="EMBL" id="KRY28188.1"/>
    </source>
</evidence>
<dbReference type="Pfam" id="PF02535">
    <property type="entry name" value="Zip"/>
    <property type="match status" value="1"/>
</dbReference>
<feature type="transmembrane region" description="Helical" evidence="8">
    <location>
        <begin position="239"/>
        <end position="261"/>
    </location>
</feature>
<protein>
    <submittedName>
        <fullName evidence="9">Zinc transporter ZIP9</fullName>
    </submittedName>
</protein>
<gene>
    <name evidence="9" type="primary">slc39a9-b</name>
    <name evidence="9" type="ORF">T01_1793</name>
</gene>
<feature type="transmembrane region" description="Helical" evidence="8">
    <location>
        <begin position="343"/>
        <end position="367"/>
    </location>
</feature>
<feature type="transmembrane region" description="Helical" evidence="8">
    <location>
        <begin position="137"/>
        <end position="154"/>
    </location>
</feature>
<feature type="transmembrane region" description="Helical" evidence="8">
    <location>
        <begin position="432"/>
        <end position="450"/>
    </location>
</feature>
<dbReference type="InterPro" id="IPR045891">
    <property type="entry name" value="ZIP9"/>
</dbReference>
<sequence length="639" mass="70386">MAEAFSVLLLSVFMFIGSLMIGIVPTIVSLPENRIKLSGALGAGLLVGTALGVIVPEGIHAIHASPHLNAEGKHFDHYENIPINKDVNVVKQFIPRPKGNFFENNTKNTAMGKADLHTAQENWLMHECSAVNFEGKSRIIGVTLLYGFLFMFLIEHITERYTHGNDRGRVRIHHGWMATIGLIVHSATDGIALGAAAFADSSVTFIIFLAVLLHKAPAAFGLSTYLLNEGFEKSKIRKLLIIFSSSAPLATLLTFAGISQAQIGHSASSSSNVIGILLLISAGSFLFVATVHILPEVISSIRSAGETRSACSLELLSLLAGSVIPVTEGASGLYYAYHSVIYSLRFLISVWLHFFACIAYATVLYMVQCYSTCKLHNRKCINNILNMRVLFSKMTERNTCSLENLNSATDKRSQFDKQSVEFDRIIHMHPKYSNPAALGLSGYAIASFYFQLYSLEIVGPHLTVWLAIILGGFIQLLAGLQEFYTGNSFAYACFGTFGGIWICFGLLLFHSNNSEVDAIRMDIGFALCIFAVYSALFLSATLTMPFMYTVFFSAILMNLVFSIPAHFIAKENAVYLEYLSAGFSMSACLIALYIVGHLIFLGSENEKFWPLGRTFYEIMKQKKTNKKKQNANIENSPQS</sequence>
<keyword evidence="7 8" id="KW-0472">Membrane</keyword>
<dbReference type="PANTHER" id="PTHR16133:SF0">
    <property type="entry name" value="ZINC_IRON REGULATED TRANSPORTER-RELATED PROTEIN 102B, ISOFORM E"/>
    <property type="match status" value="1"/>
</dbReference>
<dbReference type="PANTHER" id="PTHR16133">
    <property type="entry name" value="SOLUTE CARRIER FAMILY 39 ZINC TRANSPORTER , MEMBER 9-RELATED"/>
    <property type="match status" value="1"/>
</dbReference>
<evidence type="ECO:0000313" key="10">
    <source>
        <dbReference type="Proteomes" id="UP000054776"/>
    </source>
</evidence>
<accession>A0A0V1AV58</accession>
<dbReference type="AlphaFoldDB" id="A0A0V1AV58"/>
<feature type="transmembrane region" description="Helical" evidence="8">
    <location>
        <begin position="205"/>
        <end position="227"/>
    </location>
</feature>
<keyword evidence="10" id="KW-1185">Reference proteome</keyword>